<feature type="compositionally biased region" description="Basic and acidic residues" evidence="15">
    <location>
        <begin position="640"/>
        <end position="651"/>
    </location>
</feature>
<comment type="similarity">
    <text evidence="2 14">Belongs to the cation transport ATPase (P-type) (TC 3.A.3) family. Type IB subfamily.</text>
</comment>
<keyword evidence="3" id="KW-0813">Transport</keyword>
<dbReference type="InterPro" id="IPR001757">
    <property type="entry name" value="P_typ_ATPase"/>
</dbReference>
<dbReference type="SUPFAM" id="SSF81665">
    <property type="entry name" value="Calcium ATPase, transmembrane domain M"/>
    <property type="match status" value="1"/>
</dbReference>
<feature type="region of interest" description="Disordered" evidence="15">
    <location>
        <begin position="632"/>
        <end position="651"/>
    </location>
</feature>
<evidence type="ECO:0000256" key="3">
    <source>
        <dbReference type="ARBA" id="ARBA00022448"/>
    </source>
</evidence>
<accession>A0A2W0H2V1</accession>
<comment type="subcellular location">
    <subcellularLocation>
        <location evidence="1">Cell membrane</location>
        <topology evidence="1">Multi-pass membrane protein</topology>
    </subcellularLocation>
</comment>
<feature type="transmembrane region" description="Helical" evidence="14">
    <location>
        <begin position="584"/>
        <end position="603"/>
    </location>
</feature>
<evidence type="ECO:0000256" key="5">
    <source>
        <dbReference type="ARBA" id="ARBA00022692"/>
    </source>
</evidence>
<dbReference type="InterPro" id="IPR023298">
    <property type="entry name" value="ATPase_P-typ_TM_dom_sf"/>
</dbReference>
<dbReference type="CDD" id="cd07551">
    <property type="entry name" value="P-type_ATPase_HM_ZosA_PfeT-like"/>
    <property type="match status" value="1"/>
</dbReference>
<evidence type="ECO:0000313" key="17">
    <source>
        <dbReference type="EMBL" id="PYZ96124.1"/>
    </source>
</evidence>
<dbReference type="Gene3D" id="2.70.150.10">
    <property type="entry name" value="Calcium-transporting ATPase, cytoplasmic transduction domain A"/>
    <property type="match status" value="1"/>
</dbReference>
<dbReference type="PRINTS" id="PR00941">
    <property type="entry name" value="CDATPASE"/>
</dbReference>
<dbReference type="OrthoDB" id="9813266at2"/>
<evidence type="ECO:0000313" key="18">
    <source>
        <dbReference type="Proteomes" id="UP000248066"/>
    </source>
</evidence>
<keyword evidence="18" id="KW-1185">Reference proteome</keyword>
<feature type="transmembrane region" description="Helical" evidence="14">
    <location>
        <begin position="18"/>
        <end position="34"/>
    </location>
</feature>
<evidence type="ECO:0000256" key="15">
    <source>
        <dbReference type="SAM" id="MobiDB-lite"/>
    </source>
</evidence>
<dbReference type="PANTHER" id="PTHR43079">
    <property type="entry name" value="PROBABLE CADMIUM/ZINC-TRANSPORTING ATPASE HMA1"/>
    <property type="match status" value="1"/>
</dbReference>
<evidence type="ECO:0000256" key="10">
    <source>
        <dbReference type="ARBA" id="ARBA00022967"/>
    </source>
</evidence>
<evidence type="ECO:0000256" key="7">
    <source>
        <dbReference type="ARBA" id="ARBA00022741"/>
    </source>
</evidence>
<dbReference type="GO" id="GO:0005524">
    <property type="term" value="F:ATP binding"/>
    <property type="evidence" value="ECO:0007669"/>
    <property type="project" value="UniProtKB-UniRule"/>
</dbReference>
<comment type="caution">
    <text evidence="17">The sequence shown here is derived from an EMBL/GenBank/DDBJ whole genome shotgun (WGS) entry which is preliminary data.</text>
</comment>
<evidence type="ECO:0000259" key="16">
    <source>
        <dbReference type="Pfam" id="PF00122"/>
    </source>
</evidence>
<dbReference type="Gene3D" id="3.40.1110.10">
    <property type="entry name" value="Calcium-transporting ATPase, cytoplasmic domain N"/>
    <property type="match status" value="1"/>
</dbReference>
<dbReference type="SFLD" id="SFLDS00003">
    <property type="entry name" value="Haloacid_Dehalogenase"/>
    <property type="match status" value="1"/>
</dbReference>
<dbReference type="AlphaFoldDB" id="A0A2W0H2V1"/>
<evidence type="ECO:0000256" key="11">
    <source>
        <dbReference type="ARBA" id="ARBA00022989"/>
    </source>
</evidence>
<feature type="domain" description="P-type ATPase A" evidence="16">
    <location>
        <begin position="125"/>
        <end position="225"/>
    </location>
</feature>
<protein>
    <submittedName>
        <fullName evidence="17">Heavy metal translocating P-type ATPase</fullName>
    </submittedName>
</protein>
<dbReference type="GO" id="GO:0046872">
    <property type="term" value="F:metal ion binding"/>
    <property type="evidence" value="ECO:0007669"/>
    <property type="project" value="UniProtKB-KW"/>
</dbReference>
<evidence type="ECO:0000256" key="4">
    <source>
        <dbReference type="ARBA" id="ARBA00022553"/>
    </source>
</evidence>
<feature type="transmembrane region" description="Helical" evidence="14">
    <location>
        <begin position="40"/>
        <end position="59"/>
    </location>
</feature>
<dbReference type="PROSITE" id="PS01229">
    <property type="entry name" value="COF_2"/>
    <property type="match status" value="1"/>
</dbReference>
<keyword evidence="9" id="KW-0460">Magnesium</keyword>
<keyword evidence="13 14" id="KW-0472">Membrane</keyword>
<evidence type="ECO:0000256" key="12">
    <source>
        <dbReference type="ARBA" id="ARBA00023065"/>
    </source>
</evidence>
<dbReference type="FunFam" id="2.70.150.10:FF:000002">
    <property type="entry name" value="Copper-transporting ATPase 1, putative"/>
    <property type="match status" value="1"/>
</dbReference>
<name>A0A2W0H2V1_9BACI</name>
<keyword evidence="11 14" id="KW-1133">Transmembrane helix</keyword>
<dbReference type="InterPro" id="IPR051949">
    <property type="entry name" value="Cation_Transport_ATPase"/>
</dbReference>
<dbReference type="Gene3D" id="3.40.50.1000">
    <property type="entry name" value="HAD superfamily/HAD-like"/>
    <property type="match status" value="1"/>
</dbReference>
<dbReference type="InterPro" id="IPR023299">
    <property type="entry name" value="ATPase_P-typ_cyto_dom_N"/>
</dbReference>
<keyword evidence="5 14" id="KW-0812">Transmembrane</keyword>
<dbReference type="InterPro" id="IPR018303">
    <property type="entry name" value="ATPase_P-typ_P_site"/>
</dbReference>
<dbReference type="PROSITE" id="PS00154">
    <property type="entry name" value="ATPASE_E1_E2"/>
    <property type="match status" value="1"/>
</dbReference>
<keyword evidence="14" id="KW-1003">Cell membrane</keyword>
<dbReference type="InterPro" id="IPR044492">
    <property type="entry name" value="P_typ_ATPase_HD_dom"/>
</dbReference>
<reference evidence="17 18" key="1">
    <citation type="submission" date="2017-10" db="EMBL/GenBank/DDBJ databases">
        <title>Bacillus sp. nov., a halophilic bacterium isolated from a Yangshapao Lake.</title>
        <authorList>
            <person name="Wang H."/>
        </authorList>
    </citation>
    <scope>NUCLEOTIDE SEQUENCE [LARGE SCALE GENOMIC DNA]</scope>
    <source>
        <strain evidence="17 18">YSP-3</strain>
    </source>
</reference>
<evidence type="ECO:0000256" key="1">
    <source>
        <dbReference type="ARBA" id="ARBA00004651"/>
    </source>
</evidence>
<feature type="transmembrane region" description="Helical" evidence="14">
    <location>
        <begin position="246"/>
        <end position="267"/>
    </location>
</feature>
<keyword evidence="6 14" id="KW-0479">Metal-binding</keyword>
<sequence>MPKSSSFTHSFFSRNRELVFSLAGGLFLLAGYLLERADLFGWAVALYLLSFAVGGYFKAKEGLTDLVKDRSLNVEVLMIVAAAGAASIGYWSEGAILIFIFSLAGAMETYTLEKSERDLSNLIRMAPEKASLLLPDGETKVVNVESLEVGNRILVRPGERIPADGTVITGESTTDEAAITGESMPVDKKSGSSVYNGTINGTGSLTVKVTKRNADSLFQKMIALVRQAKTDRPPSQQLIEKIEGPYVITVLLTVAVMLTIPVLVFGFPFEETFYRAMVLLVVASPCAVVASVMPALLSAISTGARNGILIKGGVYLEQLAKTGVIAFDKTGTLTEGSPAVTGFQALPGNDEEAVLAAAAAIERQSDHPLAHAIAAYAGERSRNLPAVETIEDVPGYGVRAVIAGETWHIGRSGFAGDTQAWEPVRNVTGKWAEEGNTLVYAAKNGEPAGFFALKDQIRPAASAALNTLADAGIETVMITGDREATARKIAKEAGVSRYVAECLPEEKVREVERLRKDYGAVVMVGDGVNDAPALAKADTGIAMGSGTGVAIDTAHIVLMNSELEKIELSLELSRRLNRIVKQNLIFSVAVIAVLITANFAQSLTLPLGVIGHEGSTILVILNGLRLLRVKQRKGGPAEPGTRERLKEAEVS</sequence>
<keyword evidence="4" id="KW-0597">Phosphoprotein</keyword>
<dbReference type="SUPFAM" id="SSF56784">
    <property type="entry name" value="HAD-like"/>
    <property type="match status" value="1"/>
</dbReference>
<dbReference type="GO" id="GO:0016887">
    <property type="term" value="F:ATP hydrolysis activity"/>
    <property type="evidence" value="ECO:0007669"/>
    <property type="project" value="InterPro"/>
</dbReference>
<feature type="transmembrane region" description="Helical" evidence="14">
    <location>
        <begin position="273"/>
        <end position="297"/>
    </location>
</feature>
<keyword evidence="12" id="KW-0406">Ion transport</keyword>
<dbReference type="Pfam" id="PF00122">
    <property type="entry name" value="E1-E2_ATPase"/>
    <property type="match status" value="1"/>
</dbReference>
<dbReference type="InterPro" id="IPR023214">
    <property type="entry name" value="HAD_sf"/>
</dbReference>
<dbReference type="NCBIfam" id="TIGR01525">
    <property type="entry name" value="ATPase-IB_hvy"/>
    <property type="match status" value="1"/>
</dbReference>
<evidence type="ECO:0000256" key="6">
    <source>
        <dbReference type="ARBA" id="ARBA00022723"/>
    </source>
</evidence>
<dbReference type="PANTHER" id="PTHR43079:SF1">
    <property type="entry name" value="CADMIUM_ZINC-TRANSPORTING ATPASE HMA1, CHLOROPLASTIC-RELATED"/>
    <property type="match status" value="1"/>
</dbReference>
<organism evidence="17 18">
    <name type="scientific">Alteribacter lacisalsi</name>
    <dbReference type="NCBI Taxonomy" id="2045244"/>
    <lineage>
        <taxon>Bacteria</taxon>
        <taxon>Bacillati</taxon>
        <taxon>Bacillota</taxon>
        <taxon>Bacilli</taxon>
        <taxon>Bacillales</taxon>
        <taxon>Bacillaceae</taxon>
        <taxon>Alteribacter</taxon>
    </lineage>
</organism>
<keyword evidence="7 14" id="KW-0547">Nucleotide-binding</keyword>
<dbReference type="RefSeq" id="WP_110521399.1">
    <property type="nucleotide sequence ID" value="NZ_PDOF01000003.1"/>
</dbReference>
<keyword evidence="8 14" id="KW-0067">ATP-binding</keyword>
<keyword evidence="10" id="KW-1278">Translocase</keyword>
<evidence type="ECO:0000256" key="8">
    <source>
        <dbReference type="ARBA" id="ARBA00022840"/>
    </source>
</evidence>
<dbReference type="GO" id="GO:0005886">
    <property type="term" value="C:plasma membrane"/>
    <property type="evidence" value="ECO:0007669"/>
    <property type="project" value="UniProtKB-SubCell"/>
</dbReference>
<evidence type="ECO:0000256" key="9">
    <source>
        <dbReference type="ARBA" id="ARBA00022842"/>
    </source>
</evidence>
<dbReference type="GO" id="GO:0019829">
    <property type="term" value="F:ATPase-coupled monoatomic cation transmembrane transporter activity"/>
    <property type="evidence" value="ECO:0007669"/>
    <property type="project" value="InterPro"/>
</dbReference>
<proteinExistence type="inferred from homology"/>
<gene>
    <name evidence="17" type="ORF">CR205_17305</name>
</gene>
<dbReference type="InterPro" id="IPR008250">
    <property type="entry name" value="ATPase_P-typ_transduc_dom_A_sf"/>
</dbReference>
<dbReference type="InterPro" id="IPR027256">
    <property type="entry name" value="P-typ_ATPase_IB"/>
</dbReference>
<dbReference type="SFLD" id="SFLDG00002">
    <property type="entry name" value="C1.7:_P-type_atpase_like"/>
    <property type="match status" value="1"/>
</dbReference>
<evidence type="ECO:0000256" key="13">
    <source>
        <dbReference type="ARBA" id="ARBA00023136"/>
    </source>
</evidence>
<dbReference type="InterPro" id="IPR059000">
    <property type="entry name" value="ATPase_P-type_domA"/>
</dbReference>
<dbReference type="EMBL" id="PDOF01000003">
    <property type="protein sequence ID" value="PYZ96124.1"/>
    <property type="molecule type" value="Genomic_DNA"/>
</dbReference>
<dbReference type="InterPro" id="IPR036412">
    <property type="entry name" value="HAD-like_sf"/>
</dbReference>
<dbReference type="Pfam" id="PF00702">
    <property type="entry name" value="Hydrolase"/>
    <property type="match status" value="1"/>
</dbReference>
<dbReference type="SUPFAM" id="SSF81653">
    <property type="entry name" value="Calcium ATPase, transduction domain A"/>
    <property type="match status" value="1"/>
</dbReference>
<evidence type="ECO:0000256" key="2">
    <source>
        <dbReference type="ARBA" id="ARBA00006024"/>
    </source>
</evidence>
<dbReference type="SFLD" id="SFLDF00027">
    <property type="entry name" value="p-type_atpase"/>
    <property type="match status" value="1"/>
</dbReference>
<dbReference type="NCBIfam" id="TIGR01494">
    <property type="entry name" value="ATPase_P-type"/>
    <property type="match status" value="1"/>
</dbReference>
<dbReference type="Proteomes" id="UP000248066">
    <property type="component" value="Unassembled WGS sequence"/>
</dbReference>
<evidence type="ECO:0000256" key="14">
    <source>
        <dbReference type="RuleBase" id="RU362081"/>
    </source>
</evidence>
<dbReference type="PRINTS" id="PR00119">
    <property type="entry name" value="CATATPASE"/>
</dbReference>